<feature type="domain" description="M23ase beta-sheet core" evidence="3">
    <location>
        <begin position="286"/>
        <end position="388"/>
    </location>
</feature>
<evidence type="ECO:0000313" key="5">
    <source>
        <dbReference type="Proteomes" id="UP000178723"/>
    </source>
</evidence>
<reference evidence="4 5" key="1">
    <citation type="journal article" date="2016" name="Nat. Commun.">
        <title>Thousands of microbial genomes shed light on interconnected biogeochemical processes in an aquifer system.</title>
        <authorList>
            <person name="Anantharaman K."/>
            <person name="Brown C.T."/>
            <person name="Hug L.A."/>
            <person name="Sharon I."/>
            <person name="Castelle C.J."/>
            <person name="Probst A.J."/>
            <person name="Thomas B.C."/>
            <person name="Singh A."/>
            <person name="Wilkins M.J."/>
            <person name="Karaoz U."/>
            <person name="Brodie E.L."/>
            <person name="Williams K.H."/>
            <person name="Hubbard S.S."/>
            <person name="Banfield J.F."/>
        </authorList>
    </citation>
    <scope>NUCLEOTIDE SEQUENCE [LARGE SCALE GENOMIC DNA]</scope>
</reference>
<dbReference type="Gene3D" id="6.10.250.3150">
    <property type="match status" value="1"/>
</dbReference>
<protein>
    <recommendedName>
        <fullName evidence="3">M23ase beta-sheet core domain-containing protein</fullName>
    </recommendedName>
</protein>
<accession>A0A1F7VAV9</accession>
<feature type="coiled-coil region" evidence="2">
    <location>
        <begin position="147"/>
        <end position="241"/>
    </location>
</feature>
<comment type="caution">
    <text evidence="4">The sequence shown here is derived from an EMBL/GenBank/DDBJ whole genome shotgun (WGS) entry which is preliminary data.</text>
</comment>
<dbReference type="CDD" id="cd12797">
    <property type="entry name" value="M23_peptidase"/>
    <property type="match status" value="1"/>
</dbReference>
<dbReference type="AlphaFoldDB" id="A0A1F7VAV9"/>
<dbReference type="Gene3D" id="2.70.70.10">
    <property type="entry name" value="Glucose Permease (Domain IIA)"/>
    <property type="match status" value="1"/>
</dbReference>
<evidence type="ECO:0000256" key="2">
    <source>
        <dbReference type="SAM" id="Coils"/>
    </source>
</evidence>
<name>A0A1F7VAV9_9BACT</name>
<dbReference type="InterPro" id="IPR050570">
    <property type="entry name" value="Cell_wall_metabolism_enzyme"/>
</dbReference>
<sequence>MFIIILLTQLVVPSLVRAEEVGELQAALREKLQRIEDLKKKAAAYEANLQLKRQERLTLSNQITILTDRISKTNLDIEVARTSIEATNLEIHGLEEDISAKGKQILNYKDQLGALVRWLAREQNRTIIQVFFTRSSFADFYGELKQVKTVQTNVTNLVKEVETLKTKLNDDKEELEEKRQRLAEELANLNQQQLSLEAQQETKTYLLQETRSSEQRFAVLLEDARREEEQTNLEITNLEKEVRERLRLEGLTTDGERPALIWPVPNNRGLSTLFHDPDYPFRRLFEHSGIDIRAYQGTSIRAAASGYVARVQTGGKRGYGFVMIIHNGGLATVYGHVSKIMVKQDSFVAQGEVIALSGGIPGTPGAGPFSTGPHLHLETRFNGIPQDPLPLLP</sequence>
<evidence type="ECO:0000313" key="4">
    <source>
        <dbReference type="EMBL" id="OGL87258.1"/>
    </source>
</evidence>
<keyword evidence="2" id="KW-0175">Coiled coil</keyword>
<dbReference type="EMBL" id="MGEP01000026">
    <property type="protein sequence ID" value="OGL87258.1"/>
    <property type="molecule type" value="Genomic_DNA"/>
</dbReference>
<gene>
    <name evidence="4" type="ORF">A3I40_00970</name>
</gene>
<dbReference type="Pfam" id="PF01551">
    <property type="entry name" value="Peptidase_M23"/>
    <property type="match status" value="1"/>
</dbReference>
<organism evidence="4 5">
    <name type="scientific">Candidatus Uhrbacteria bacterium RIFCSPLOWO2_02_FULL_48_12</name>
    <dbReference type="NCBI Taxonomy" id="1802407"/>
    <lineage>
        <taxon>Bacteria</taxon>
        <taxon>Candidatus Uhriibacteriota</taxon>
    </lineage>
</organism>
<dbReference type="InterPro" id="IPR011055">
    <property type="entry name" value="Dup_hybrid_motif"/>
</dbReference>
<dbReference type="Proteomes" id="UP000178723">
    <property type="component" value="Unassembled WGS sequence"/>
</dbReference>
<proteinExistence type="predicted"/>
<dbReference type="GO" id="GO:0004222">
    <property type="term" value="F:metalloendopeptidase activity"/>
    <property type="evidence" value="ECO:0007669"/>
    <property type="project" value="TreeGrafter"/>
</dbReference>
<evidence type="ECO:0000256" key="1">
    <source>
        <dbReference type="ARBA" id="ARBA00022729"/>
    </source>
</evidence>
<evidence type="ECO:0000259" key="3">
    <source>
        <dbReference type="Pfam" id="PF01551"/>
    </source>
</evidence>
<feature type="coiled-coil region" evidence="2">
    <location>
        <begin position="21"/>
        <end position="97"/>
    </location>
</feature>
<keyword evidence="1" id="KW-0732">Signal</keyword>
<dbReference type="SUPFAM" id="SSF51261">
    <property type="entry name" value="Duplicated hybrid motif"/>
    <property type="match status" value="1"/>
</dbReference>
<dbReference type="PANTHER" id="PTHR21666:SF289">
    <property type="entry name" value="L-ALA--D-GLU ENDOPEPTIDASE"/>
    <property type="match status" value="1"/>
</dbReference>
<dbReference type="STRING" id="1802407.A3I40_00970"/>
<dbReference type="PANTHER" id="PTHR21666">
    <property type="entry name" value="PEPTIDASE-RELATED"/>
    <property type="match status" value="1"/>
</dbReference>
<dbReference type="InterPro" id="IPR016047">
    <property type="entry name" value="M23ase_b-sheet_dom"/>
</dbReference>